<name>A0A6N2S1C2_9FIRM</name>
<dbReference type="GO" id="GO:0008206">
    <property type="term" value="P:bile acid metabolic process"/>
    <property type="evidence" value="ECO:0007669"/>
    <property type="project" value="UniProtKB-ARBA"/>
</dbReference>
<reference evidence="3" key="1">
    <citation type="submission" date="2019-11" db="EMBL/GenBank/DDBJ databases">
        <authorList>
            <person name="Feng L."/>
        </authorList>
    </citation>
    <scope>NUCLEOTIDE SEQUENCE</scope>
    <source>
        <strain evidence="3">CbolteaeLFYP116</strain>
    </source>
</reference>
<dbReference type="FunFam" id="3.40.50.720:FF:000084">
    <property type="entry name" value="Short-chain dehydrogenase reductase"/>
    <property type="match status" value="1"/>
</dbReference>
<accession>A0A6N2S1C2</accession>
<dbReference type="PANTHER" id="PTHR42760">
    <property type="entry name" value="SHORT-CHAIN DEHYDROGENASES/REDUCTASES FAMILY MEMBER"/>
    <property type="match status" value="1"/>
</dbReference>
<dbReference type="GO" id="GO:0004316">
    <property type="term" value="F:3-oxoacyl-[acyl-carrier-protein] reductase (NADPH) activity"/>
    <property type="evidence" value="ECO:0007669"/>
    <property type="project" value="UniProtKB-EC"/>
</dbReference>
<protein>
    <submittedName>
        <fullName evidence="3">3-oxoacyl-[acyl-carrier-protein] reductase FabG</fullName>
        <ecNumber evidence="3">1.1.1.100</ecNumber>
    </submittedName>
</protein>
<dbReference type="AlphaFoldDB" id="A0A6N2S1C2"/>
<dbReference type="Gene3D" id="3.40.50.720">
    <property type="entry name" value="NAD(P)-binding Rossmann-like Domain"/>
    <property type="match status" value="1"/>
</dbReference>
<dbReference type="PRINTS" id="PR00081">
    <property type="entry name" value="GDHRDH"/>
</dbReference>
<evidence type="ECO:0000256" key="2">
    <source>
        <dbReference type="ARBA" id="ARBA00023002"/>
    </source>
</evidence>
<dbReference type="EC" id="1.1.1.100" evidence="3"/>
<dbReference type="PANTHER" id="PTHR42760:SF78">
    <property type="entry name" value="3-OXOACYL-[ACYL-CARRIER-PROTEIN] REDUCTASE [NADH]"/>
    <property type="match status" value="1"/>
</dbReference>
<dbReference type="RefSeq" id="WP_002577040.1">
    <property type="nucleotide sequence ID" value="NZ_BAABZS010000001.1"/>
</dbReference>
<dbReference type="InterPro" id="IPR002347">
    <property type="entry name" value="SDR_fam"/>
</dbReference>
<dbReference type="SUPFAM" id="SSF51735">
    <property type="entry name" value="NAD(P)-binding Rossmann-fold domains"/>
    <property type="match status" value="1"/>
</dbReference>
<gene>
    <name evidence="3" type="primary">fabG_4</name>
    <name evidence="3" type="ORF">CBLFYP116_00958</name>
</gene>
<dbReference type="InterPro" id="IPR036291">
    <property type="entry name" value="NAD(P)-bd_dom_sf"/>
</dbReference>
<sequence>MPKRLDGKVALVTGAARGLGRAYALRLAELGAAVGVIDIDLKSYKAFEGEEKLLTAETTMDECRALGVKSAGAEADITNREAVFAAVAQIEKELGPIDIVVCNAGGGMGAPDGNKASQLNWEQFYAVTERNYYGTVYTCNAVVPGMKKRGYGKVVNVISVGGLVANSDGSYAHYASAKAAIAQYTKLLAQEVGRYNVTANCIAPGFIATGRLVENYKKAGEGTFLRNVAMKRFGTVEDCANVVEFLATDLSSYVNGAIIEVTGGTVGRMIMNEPAEC</sequence>
<evidence type="ECO:0000313" key="3">
    <source>
        <dbReference type="EMBL" id="VYS86609.1"/>
    </source>
</evidence>
<keyword evidence="2 3" id="KW-0560">Oxidoreductase</keyword>
<dbReference type="GeneID" id="23115278"/>
<evidence type="ECO:0000256" key="1">
    <source>
        <dbReference type="ARBA" id="ARBA00006484"/>
    </source>
</evidence>
<dbReference type="Pfam" id="PF13561">
    <property type="entry name" value="adh_short_C2"/>
    <property type="match status" value="1"/>
</dbReference>
<dbReference type="PRINTS" id="PR00080">
    <property type="entry name" value="SDRFAMILY"/>
</dbReference>
<proteinExistence type="inferred from homology"/>
<organism evidence="3">
    <name type="scientific">Enterocloster bolteae</name>
    <dbReference type="NCBI Taxonomy" id="208479"/>
    <lineage>
        <taxon>Bacteria</taxon>
        <taxon>Bacillati</taxon>
        <taxon>Bacillota</taxon>
        <taxon>Clostridia</taxon>
        <taxon>Lachnospirales</taxon>
        <taxon>Lachnospiraceae</taxon>
        <taxon>Enterocloster</taxon>
    </lineage>
</organism>
<comment type="similarity">
    <text evidence="1">Belongs to the short-chain dehydrogenases/reductases (SDR) family.</text>
</comment>
<dbReference type="EMBL" id="CACRTF010000006">
    <property type="protein sequence ID" value="VYS86609.1"/>
    <property type="molecule type" value="Genomic_DNA"/>
</dbReference>